<name>B7P5S5_IXOSC</name>
<gene>
    <name evidence="2" type="ORF">IscW_ISCW016337</name>
</gene>
<dbReference type="PaxDb" id="6945-B7P5S5"/>
<dbReference type="EMBL" id="DS642248">
    <property type="protein sequence ID" value="EEC01947.1"/>
    <property type="molecule type" value="Genomic_DNA"/>
</dbReference>
<organism>
    <name type="scientific">Ixodes scapularis</name>
    <name type="common">Black-legged tick</name>
    <name type="synonym">Deer tick</name>
    <dbReference type="NCBI Taxonomy" id="6945"/>
    <lineage>
        <taxon>Eukaryota</taxon>
        <taxon>Metazoa</taxon>
        <taxon>Ecdysozoa</taxon>
        <taxon>Arthropoda</taxon>
        <taxon>Chelicerata</taxon>
        <taxon>Arachnida</taxon>
        <taxon>Acari</taxon>
        <taxon>Parasitiformes</taxon>
        <taxon>Ixodida</taxon>
        <taxon>Ixodoidea</taxon>
        <taxon>Ixodidae</taxon>
        <taxon>Ixodinae</taxon>
        <taxon>Ixodes</taxon>
    </lineage>
</organism>
<reference evidence="3" key="2">
    <citation type="submission" date="2020-05" db="UniProtKB">
        <authorList>
            <consortium name="EnsemblMetazoa"/>
        </authorList>
    </citation>
    <scope>IDENTIFICATION</scope>
    <source>
        <strain evidence="3">wikel</strain>
    </source>
</reference>
<dbReference type="InParanoid" id="B7P5S5"/>
<evidence type="ECO:0000256" key="1">
    <source>
        <dbReference type="SAM" id="MobiDB-lite"/>
    </source>
</evidence>
<feature type="region of interest" description="Disordered" evidence="1">
    <location>
        <begin position="1"/>
        <end position="49"/>
    </location>
</feature>
<protein>
    <submittedName>
        <fullName evidence="2 3">Uncharacterized protein</fullName>
    </submittedName>
</protein>
<evidence type="ECO:0000313" key="3">
    <source>
        <dbReference type="EnsemblMetazoa" id="ISCW016337-PA"/>
    </source>
</evidence>
<dbReference type="AlphaFoldDB" id="B7P5S5"/>
<proteinExistence type="predicted"/>
<dbReference type="VEuPathDB" id="VectorBase:ISCW016337"/>
<feature type="compositionally biased region" description="Basic residues" evidence="1">
    <location>
        <begin position="1"/>
        <end position="16"/>
    </location>
</feature>
<evidence type="ECO:0000313" key="4">
    <source>
        <dbReference type="Proteomes" id="UP000001555"/>
    </source>
</evidence>
<dbReference type="EMBL" id="ABJB010734256">
    <property type="status" value="NOT_ANNOTATED_CDS"/>
    <property type="molecule type" value="Genomic_DNA"/>
</dbReference>
<accession>B7P5S5</accession>
<sequence>MGVKRRSGQANGKRHGLPVPGGESLDPSRRGSQEVGPTPDDLYSAVDASDAFVVVDEG</sequence>
<dbReference type="Proteomes" id="UP000001555">
    <property type="component" value="Unassembled WGS sequence"/>
</dbReference>
<dbReference type="HOGENOM" id="CLU_2981345_0_0_1"/>
<reference evidence="2 4" key="1">
    <citation type="submission" date="2008-03" db="EMBL/GenBank/DDBJ databases">
        <title>Annotation of Ixodes scapularis.</title>
        <authorList>
            <consortium name="Ixodes scapularis Genome Project Consortium"/>
            <person name="Caler E."/>
            <person name="Hannick L.I."/>
            <person name="Bidwell S."/>
            <person name="Joardar V."/>
            <person name="Thiagarajan M."/>
            <person name="Amedeo P."/>
            <person name="Galinsky K.J."/>
            <person name="Schobel S."/>
            <person name="Inman J."/>
            <person name="Hostetler J."/>
            <person name="Miller J."/>
            <person name="Hammond M."/>
            <person name="Megy K."/>
            <person name="Lawson D."/>
            <person name="Kodira C."/>
            <person name="Sutton G."/>
            <person name="Meyer J."/>
            <person name="Hill C.A."/>
            <person name="Birren B."/>
            <person name="Nene V."/>
            <person name="Collins F."/>
            <person name="Alarcon-Chaidez F."/>
            <person name="Wikel S."/>
            <person name="Strausberg R."/>
        </authorList>
    </citation>
    <scope>NUCLEOTIDE SEQUENCE [LARGE SCALE GENOMIC DNA]</scope>
    <source>
        <strain evidence="4">Wikel</strain>
        <strain evidence="2">Wikel colony</strain>
    </source>
</reference>
<dbReference type="EnsemblMetazoa" id="ISCW016337-RA">
    <property type="protein sequence ID" value="ISCW016337-PA"/>
    <property type="gene ID" value="ISCW016337"/>
</dbReference>
<keyword evidence="4" id="KW-1185">Reference proteome</keyword>
<evidence type="ECO:0000313" key="2">
    <source>
        <dbReference type="EMBL" id="EEC01947.1"/>
    </source>
</evidence>